<name>A0A8E2EHI4_9PEZI</name>
<dbReference type="GO" id="GO:0034599">
    <property type="term" value="P:cellular response to oxidative stress"/>
    <property type="evidence" value="ECO:0007669"/>
    <property type="project" value="TreeGrafter"/>
</dbReference>
<dbReference type="PANTHER" id="PTHR11002:SF76">
    <property type="entry name" value="CARBONIC ANHYDRASE"/>
    <property type="match status" value="1"/>
</dbReference>
<evidence type="ECO:0000256" key="1">
    <source>
        <dbReference type="ARBA" id="ARBA00006217"/>
    </source>
</evidence>
<dbReference type="SMART" id="SM00947">
    <property type="entry name" value="Pro_CA"/>
    <property type="match status" value="1"/>
</dbReference>
<dbReference type="SUPFAM" id="SSF53056">
    <property type="entry name" value="beta-carbonic anhydrase, cab"/>
    <property type="match status" value="1"/>
</dbReference>
<dbReference type="EMBL" id="KV744845">
    <property type="protein sequence ID" value="OCK84100.1"/>
    <property type="molecule type" value="Genomic_DNA"/>
</dbReference>
<feature type="binding site" evidence="7">
    <location>
        <position position="131"/>
    </location>
    <ligand>
        <name>Zn(2+)</name>
        <dbReference type="ChEBI" id="CHEBI:29105"/>
    </ligand>
</feature>
<protein>
    <recommendedName>
        <fullName evidence="2 8">Carbonic anhydrase</fullName>
        <ecNumber evidence="2 8">4.2.1.1</ecNumber>
    </recommendedName>
    <alternativeName>
        <fullName evidence="8">Carbonate dehydratase</fullName>
    </alternativeName>
</protein>
<dbReference type="EC" id="4.2.1.1" evidence="2 8"/>
<dbReference type="Pfam" id="PF00484">
    <property type="entry name" value="Pro_CA"/>
    <property type="match status" value="1"/>
</dbReference>
<dbReference type="GO" id="GO:0004089">
    <property type="term" value="F:carbonate dehydratase activity"/>
    <property type="evidence" value="ECO:0007669"/>
    <property type="project" value="UniProtKB-UniRule"/>
</dbReference>
<feature type="binding site" evidence="7">
    <location>
        <position position="77"/>
    </location>
    <ligand>
        <name>Zn(2+)</name>
        <dbReference type="ChEBI" id="CHEBI:29105"/>
    </ligand>
</feature>
<evidence type="ECO:0000256" key="5">
    <source>
        <dbReference type="ARBA" id="ARBA00023239"/>
    </source>
</evidence>
<dbReference type="GO" id="GO:0071244">
    <property type="term" value="P:cellular response to carbon dioxide"/>
    <property type="evidence" value="ECO:0007669"/>
    <property type="project" value="TreeGrafter"/>
</dbReference>
<evidence type="ECO:0000256" key="8">
    <source>
        <dbReference type="RuleBase" id="RU003956"/>
    </source>
</evidence>
<dbReference type="GO" id="GO:0005737">
    <property type="term" value="C:cytoplasm"/>
    <property type="evidence" value="ECO:0007669"/>
    <property type="project" value="TreeGrafter"/>
</dbReference>
<organism evidence="9 10">
    <name type="scientific">Lepidopterella palustris CBS 459.81</name>
    <dbReference type="NCBI Taxonomy" id="1314670"/>
    <lineage>
        <taxon>Eukaryota</taxon>
        <taxon>Fungi</taxon>
        <taxon>Dikarya</taxon>
        <taxon>Ascomycota</taxon>
        <taxon>Pezizomycotina</taxon>
        <taxon>Dothideomycetes</taxon>
        <taxon>Pleosporomycetidae</taxon>
        <taxon>Mytilinidiales</taxon>
        <taxon>Argynnaceae</taxon>
        <taxon>Lepidopterella</taxon>
    </lineage>
</organism>
<gene>
    <name evidence="9" type="ORF">K432DRAFT_147839</name>
</gene>
<dbReference type="Proteomes" id="UP000250266">
    <property type="component" value="Unassembled WGS sequence"/>
</dbReference>
<comment type="function">
    <text evidence="8">Reversible hydration of carbon dioxide.</text>
</comment>
<dbReference type="Gene3D" id="3.40.1050.10">
    <property type="entry name" value="Carbonic anhydrase"/>
    <property type="match status" value="1"/>
</dbReference>
<proteinExistence type="inferred from homology"/>
<dbReference type="InterPro" id="IPR001765">
    <property type="entry name" value="Carbonic_anhydrase"/>
</dbReference>
<comment type="catalytic activity">
    <reaction evidence="6 8">
        <text>hydrogencarbonate + H(+) = CO2 + H2O</text>
        <dbReference type="Rhea" id="RHEA:10748"/>
        <dbReference type="ChEBI" id="CHEBI:15377"/>
        <dbReference type="ChEBI" id="CHEBI:15378"/>
        <dbReference type="ChEBI" id="CHEBI:16526"/>
        <dbReference type="ChEBI" id="CHEBI:17544"/>
        <dbReference type="EC" id="4.2.1.1"/>
    </reaction>
</comment>
<evidence type="ECO:0000256" key="7">
    <source>
        <dbReference type="PIRSR" id="PIRSR601765-1"/>
    </source>
</evidence>
<dbReference type="OrthoDB" id="10248475at2759"/>
<dbReference type="InterPro" id="IPR036874">
    <property type="entry name" value="Carbonic_anhydrase_sf"/>
</dbReference>
<comment type="similarity">
    <text evidence="1 8">Belongs to the beta-class carbonic anhydrase family.</text>
</comment>
<accession>A0A8E2EHI4</accession>
<keyword evidence="4 7" id="KW-0862">Zinc</keyword>
<keyword evidence="3 7" id="KW-0479">Metal-binding</keyword>
<dbReference type="GO" id="GO:0008270">
    <property type="term" value="F:zinc ion binding"/>
    <property type="evidence" value="ECO:0007669"/>
    <property type="project" value="UniProtKB-UniRule"/>
</dbReference>
<evidence type="ECO:0000256" key="3">
    <source>
        <dbReference type="ARBA" id="ARBA00022723"/>
    </source>
</evidence>
<dbReference type="CDD" id="cd00883">
    <property type="entry name" value="beta_CA_cladeA"/>
    <property type="match status" value="1"/>
</dbReference>
<evidence type="ECO:0000256" key="2">
    <source>
        <dbReference type="ARBA" id="ARBA00012925"/>
    </source>
</evidence>
<evidence type="ECO:0000256" key="4">
    <source>
        <dbReference type="ARBA" id="ARBA00022833"/>
    </source>
</evidence>
<evidence type="ECO:0000313" key="9">
    <source>
        <dbReference type="EMBL" id="OCK84100.1"/>
    </source>
</evidence>
<keyword evidence="5 8" id="KW-0456">Lyase</keyword>
<feature type="binding site" evidence="7">
    <location>
        <position position="134"/>
    </location>
    <ligand>
        <name>Zn(2+)</name>
        <dbReference type="ChEBI" id="CHEBI:29105"/>
    </ligand>
</feature>
<reference evidence="9 10" key="1">
    <citation type="journal article" date="2016" name="Nat. Commun.">
        <title>Ectomycorrhizal ecology is imprinted in the genome of the dominant symbiotic fungus Cenococcum geophilum.</title>
        <authorList>
            <consortium name="DOE Joint Genome Institute"/>
            <person name="Peter M."/>
            <person name="Kohler A."/>
            <person name="Ohm R.A."/>
            <person name="Kuo A."/>
            <person name="Krutzmann J."/>
            <person name="Morin E."/>
            <person name="Arend M."/>
            <person name="Barry K.W."/>
            <person name="Binder M."/>
            <person name="Choi C."/>
            <person name="Clum A."/>
            <person name="Copeland A."/>
            <person name="Grisel N."/>
            <person name="Haridas S."/>
            <person name="Kipfer T."/>
            <person name="LaButti K."/>
            <person name="Lindquist E."/>
            <person name="Lipzen A."/>
            <person name="Maire R."/>
            <person name="Meier B."/>
            <person name="Mihaltcheva S."/>
            <person name="Molinier V."/>
            <person name="Murat C."/>
            <person name="Poggeler S."/>
            <person name="Quandt C.A."/>
            <person name="Sperisen C."/>
            <person name="Tritt A."/>
            <person name="Tisserant E."/>
            <person name="Crous P.W."/>
            <person name="Henrissat B."/>
            <person name="Nehls U."/>
            <person name="Egli S."/>
            <person name="Spatafora J.W."/>
            <person name="Grigoriev I.V."/>
            <person name="Martin F.M."/>
        </authorList>
    </citation>
    <scope>NUCLEOTIDE SEQUENCE [LARGE SCALE GENOMIC DNA]</scope>
    <source>
        <strain evidence="9 10">CBS 459.81</strain>
    </source>
</reference>
<sequence>MRIRLLATVRSLRRPPGPGPSVTGGFARFKPKKHNALDRVVAGNRLFAKKTAEQDPNFFKSLATGQSPEILWIGCADSRVPETTICGCKPGDIFVHRNIANCLHASDLNAASVIEYATVHLKVKKIVVCGHTKCGGANAALGDDDLGETLNTWLLPLRELRRKHKSVLDKLSNDDEKVIRLAELNIQQSLDVLRQNSAVIKAISDRGLTLHGMIYDIAEGELKVLDEGKKSNGLWRAST</sequence>
<comment type="cofactor">
    <cofactor evidence="7">
        <name>Zn(2+)</name>
        <dbReference type="ChEBI" id="CHEBI:29105"/>
    </cofactor>
    <text evidence="7">Binds 1 zinc ion per subunit.</text>
</comment>
<evidence type="ECO:0000313" key="10">
    <source>
        <dbReference type="Proteomes" id="UP000250266"/>
    </source>
</evidence>
<evidence type="ECO:0000256" key="6">
    <source>
        <dbReference type="ARBA" id="ARBA00048348"/>
    </source>
</evidence>
<keyword evidence="10" id="KW-1185">Reference proteome</keyword>
<dbReference type="AlphaFoldDB" id="A0A8E2EHI4"/>
<dbReference type="PANTHER" id="PTHR11002">
    <property type="entry name" value="CARBONIC ANHYDRASE"/>
    <property type="match status" value="1"/>
</dbReference>
<feature type="binding site" evidence="7">
    <location>
        <position position="75"/>
    </location>
    <ligand>
        <name>Zn(2+)</name>
        <dbReference type="ChEBI" id="CHEBI:29105"/>
    </ligand>
</feature>